<dbReference type="Proteomes" id="UP000308600">
    <property type="component" value="Unassembled WGS sequence"/>
</dbReference>
<evidence type="ECO:0000313" key="2">
    <source>
        <dbReference type="Proteomes" id="UP000308600"/>
    </source>
</evidence>
<proteinExistence type="predicted"/>
<gene>
    <name evidence="1" type="ORF">BDN72DRAFT_827234</name>
</gene>
<protein>
    <submittedName>
        <fullName evidence="1">Uncharacterized protein</fullName>
    </submittedName>
</protein>
<evidence type="ECO:0000313" key="1">
    <source>
        <dbReference type="EMBL" id="TFK62739.1"/>
    </source>
</evidence>
<keyword evidence="2" id="KW-1185">Reference proteome</keyword>
<sequence length="579" mass="66561">MPIWYHIGLKEGVRSLNNDKWSTCHRENHRIQTAGQLADYAEQRLPTRHNRRKNCACQPCRNQRRLGCEHPTKCREAALSKLCQLEPKWDPRPHTTLHYPEPVAKRDEEIIFKSDFTTKDLTSAFRVFVKDEEVTNQIFQQEPALADLEVDVVYTDGSCHKNGDADAQAGCGIWYSPSNDRNKALKMKGENQSNNTAEIAAVLAVLNNTPTHREIKIHTDSKYVLDGLTTHLEKWEDKGWIGISNRELLQATAARLRMRTAPTAFIKVKGHSGVEGNEGADQKANEGANKDSFDEIDTEVPSELKVSGAKLSAMTQATLYRGILQTKKLESRRKTEENLELTRYAVQEQTDRLPKNETIWKSIKSKDISRNIRAFMWRTMHDAYKCGKYWENIPNFEERGTCLSCNTTETMDHILTKCQANGQQVIWNLTEQLLTEKGIPWTTPTIGTLLGSTITDFRDEEDRRQPGLNRLYRIVMTESMYLIWKLRCEWKINDDGDPAKAPNHERIRQKWLYTLDQRVKLDSILTNRKIYGKKALSKKSVKTTWKGALENEQDLDENWVGRTGVLVGIRVKRPPGRNR</sequence>
<accession>A0ACD3AAU3</accession>
<name>A0ACD3AAU3_9AGAR</name>
<dbReference type="EMBL" id="ML208563">
    <property type="protein sequence ID" value="TFK62739.1"/>
    <property type="molecule type" value="Genomic_DNA"/>
</dbReference>
<organism evidence="1 2">
    <name type="scientific">Pluteus cervinus</name>
    <dbReference type="NCBI Taxonomy" id="181527"/>
    <lineage>
        <taxon>Eukaryota</taxon>
        <taxon>Fungi</taxon>
        <taxon>Dikarya</taxon>
        <taxon>Basidiomycota</taxon>
        <taxon>Agaricomycotina</taxon>
        <taxon>Agaricomycetes</taxon>
        <taxon>Agaricomycetidae</taxon>
        <taxon>Agaricales</taxon>
        <taxon>Pluteineae</taxon>
        <taxon>Pluteaceae</taxon>
        <taxon>Pluteus</taxon>
    </lineage>
</organism>
<reference evidence="1 2" key="1">
    <citation type="journal article" date="2019" name="Nat. Ecol. Evol.">
        <title>Megaphylogeny resolves global patterns of mushroom evolution.</title>
        <authorList>
            <person name="Varga T."/>
            <person name="Krizsan K."/>
            <person name="Foldi C."/>
            <person name="Dima B."/>
            <person name="Sanchez-Garcia M."/>
            <person name="Sanchez-Ramirez S."/>
            <person name="Szollosi G.J."/>
            <person name="Szarkandi J.G."/>
            <person name="Papp V."/>
            <person name="Albert L."/>
            <person name="Andreopoulos W."/>
            <person name="Angelini C."/>
            <person name="Antonin V."/>
            <person name="Barry K.W."/>
            <person name="Bougher N.L."/>
            <person name="Buchanan P."/>
            <person name="Buyck B."/>
            <person name="Bense V."/>
            <person name="Catcheside P."/>
            <person name="Chovatia M."/>
            <person name="Cooper J."/>
            <person name="Damon W."/>
            <person name="Desjardin D."/>
            <person name="Finy P."/>
            <person name="Geml J."/>
            <person name="Haridas S."/>
            <person name="Hughes K."/>
            <person name="Justo A."/>
            <person name="Karasinski D."/>
            <person name="Kautmanova I."/>
            <person name="Kiss B."/>
            <person name="Kocsube S."/>
            <person name="Kotiranta H."/>
            <person name="LaButti K.M."/>
            <person name="Lechner B.E."/>
            <person name="Liimatainen K."/>
            <person name="Lipzen A."/>
            <person name="Lukacs Z."/>
            <person name="Mihaltcheva S."/>
            <person name="Morgado L.N."/>
            <person name="Niskanen T."/>
            <person name="Noordeloos M.E."/>
            <person name="Ohm R.A."/>
            <person name="Ortiz-Santana B."/>
            <person name="Ovrebo C."/>
            <person name="Racz N."/>
            <person name="Riley R."/>
            <person name="Savchenko A."/>
            <person name="Shiryaev A."/>
            <person name="Soop K."/>
            <person name="Spirin V."/>
            <person name="Szebenyi C."/>
            <person name="Tomsovsky M."/>
            <person name="Tulloss R.E."/>
            <person name="Uehling J."/>
            <person name="Grigoriev I.V."/>
            <person name="Vagvolgyi C."/>
            <person name="Papp T."/>
            <person name="Martin F.M."/>
            <person name="Miettinen O."/>
            <person name="Hibbett D.S."/>
            <person name="Nagy L.G."/>
        </authorList>
    </citation>
    <scope>NUCLEOTIDE SEQUENCE [LARGE SCALE GENOMIC DNA]</scope>
    <source>
        <strain evidence="1 2">NL-1719</strain>
    </source>
</reference>